<reference evidence="2 4" key="1">
    <citation type="journal article" date="2012" name="Nature">
        <title>Algal genomes reveal evolutionary mosaicism and the fate of nucleomorphs.</title>
        <authorList>
            <consortium name="DOE Joint Genome Institute"/>
            <person name="Curtis B.A."/>
            <person name="Tanifuji G."/>
            <person name="Burki F."/>
            <person name="Gruber A."/>
            <person name="Irimia M."/>
            <person name="Maruyama S."/>
            <person name="Arias M.C."/>
            <person name="Ball S.G."/>
            <person name="Gile G.H."/>
            <person name="Hirakawa Y."/>
            <person name="Hopkins J.F."/>
            <person name="Kuo A."/>
            <person name="Rensing S.A."/>
            <person name="Schmutz J."/>
            <person name="Symeonidi A."/>
            <person name="Elias M."/>
            <person name="Eveleigh R.J."/>
            <person name="Herman E.K."/>
            <person name="Klute M.J."/>
            <person name="Nakayama T."/>
            <person name="Obornik M."/>
            <person name="Reyes-Prieto A."/>
            <person name="Armbrust E.V."/>
            <person name="Aves S.J."/>
            <person name="Beiko R.G."/>
            <person name="Coutinho P."/>
            <person name="Dacks J.B."/>
            <person name="Durnford D.G."/>
            <person name="Fast N.M."/>
            <person name="Green B.R."/>
            <person name="Grisdale C.J."/>
            <person name="Hempel F."/>
            <person name="Henrissat B."/>
            <person name="Hoppner M.P."/>
            <person name="Ishida K."/>
            <person name="Kim E."/>
            <person name="Koreny L."/>
            <person name="Kroth P.G."/>
            <person name="Liu Y."/>
            <person name="Malik S.B."/>
            <person name="Maier U.G."/>
            <person name="McRose D."/>
            <person name="Mock T."/>
            <person name="Neilson J.A."/>
            <person name="Onodera N.T."/>
            <person name="Poole A.M."/>
            <person name="Pritham E.J."/>
            <person name="Richards T.A."/>
            <person name="Rocap G."/>
            <person name="Roy S.W."/>
            <person name="Sarai C."/>
            <person name="Schaack S."/>
            <person name="Shirato S."/>
            <person name="Slamovits C.H."/>
            <person name="Spencer D.F."/>
            <person name="Suzuki S."/>
            <person name="Worden A.Z."/>
            <person name="Zauner S."/>
            <person name="Barry K."/>
            <person name="Bell C."/>
            <person name="Bharti A.K."/>
            <person name="Crow J.A."/>
            <person name="Grimwood J."/>
            <person name="Kramer R."/>
            <person name="Lindquist E."/>
            <person name="Lucas S."/>
            <person name="Salamov A."/>
            <person name="McFadden G.I."/>
            <person name="Lane C.E."/>
            <person name="Keeling P.J."/>
            <person name="Gray M.W."/>
            <person name="Grigoriev I.V."/>
            <person name="Archibald J.M."/>
        </authorList>
    </citation>
    <scope>NUCLEOTIDE SEQUENCE</scope>
    <source>
        <strain evidence="2 4">CCMP2712</strain>
    </source>
</reference>
<dbReference type="PaxDb" id="55529-EKX30752"/>
<dbReference type="InterPro" id="IPR013813">
    <property type="entry name" value="Endoribo_LPSP/chorism_mut-like"/>
</dbReference>
<dbReference type="PANTHER" id="PTHR43760:SF1">
    <property type="entry name" value="ENDORIBONUCLEASE L-PSP_CHORISMATE MUTASE-LIKE DOMAIN-CONTAINING PROTEIN"/>
    <property type="match status" value="1"/>
</dbReference>
<dbReference type="Proteomes" id="UP000011087">
    <property type="component" value="Unassembled WGS sequence"/>
</dbReference>
<dbReference type="GeneID" id="17287472"/>
<dbReference type="eggNOG" id="ENOG502S4DU">
    <property type="taxonomic scope" value="Eukaryota"/>
</dbReference>
<protein>
    <recommendedName>
        <fullName evidence="1">Endoribonuclease L-PSP/chorismate mutase-like domain-containing protein</fullName>
    </recommendedName>
</protein>
<dbReference type="OMA" id="CVEIEMI"/>
<dbReference type="PANTHER" id="PTHR43760">
    <property type="entry name" value="ENDORIBONUCLEASE-RELATED"/>
    <property type="match status" value="1"/>
</dbReference>
<sequence>MLQLPAQASAPAANYVPYTQVDDMVYISGQVPVKDGKMMFVVSRGGKCGKEYSVEEGYECAKLCAVNLTPALPQIKQACGGDLSRVERIVKLVGFVNAAPDFQDHPKVVNGASDLMVAAFQDKGRHARRSAVGVGSLPFNVAVSMSSCRR</sequence>
<dbReference type="InterPro" id="IPR035959">
    <property type="entry name" value="RutC-like_sf"/>
</dbReference>
<dbReference type="SUPFAM" id="SSF55298">
    <property type="entry name" value="YjgF-like"/>
    <property type="match status" value="1"/>
</dbReference>
<dbReference type="CDD" id="cd02199">
    <property type="entry name" value="YjgF_YER057c_UK114_like_1"/>
    <property type="match status" value="1"/>
</dbReference>
<dbReference type="Pfam" id="PF14588">
    <property type="entry name" value="YjgF_endoribonc"/>
    <property type="match status" value="1"/>
</dbReference>
<name>L1I3W8_GUITC</name>
<evidence type="ECO:0000259" key="1">
    <source>
        <dbReference type="Pfam" id="PF14588"/>
    </source>
</evidence>
<dbReference type="STRING" id="905079.L1I3W8"/>
<keyword evidence="4" id="KW-1185">Reference proteome</keyword>
<evidence type="ECO:0000313" key="4">
    <source>
        <dbReference type="Proteomes" id="UP000011087"/>
    </source>
</evidence>
<dbReference type="EnsemblProtists" id="EKX30752">
    <property type="protein sequence ID" value="EKX30752"/>
    <property type="gene ID" value="GUITHDRAFT_83699"/>
</dbReference>
<dbReference type="AlphaFoldDB" id="L1I3W8"/>
<gene>
    <name evidence="2" type="ORF">GUITHDRAFT_83699</name>
</gene>
<feature type="domain" description="Endoribonuclease L-PSP/chorismate mutase-like" evidence="1">
    <location>
        <begin position="2"/>
        <end position="129"/>
    </location>
</feature>
<dbReference type="RefSeq" id="XP_005817732.1">
    <property type="nucleotide sequence ID" value="XM_005817675.1"/>
</dbReference>
<dbReference type="EMBL" id="JH993598">
    <property type="protein sequence ID" value="EKX30752.1"/>
    <property type="molecule type" value="Genomic_DNA"/>
</dbReference>
<dbReference type="KEGG" id="gtt:GUITHDRAFT_83699"/>
<evidence type="ECO:0000313" key="2">
    <source>
        <dbReference type="EMBL" id="EKX30752.1"/>
    </source>
</evidence>
<dbReference type="HOGENOM" id="CLU_104845_0_1_1"/>
<reference evidence="3" key="3">
    <citation type="submission" date="2015-06" db="UniProtKB">
        <authorList>
            <consortium name="EnsemblProtists"/>
        </authorList>
    </citation>
    <scope>IDENTIFICATION</scope>
</reference>
<dbReference type="Gene3D" id="3.30.1330.40">
    <property type="entry name" value="RutC-like"/>
    <property type="match status" value="1"/>
</dbReference>
<dbReference type="OrthoDB" id="309640at2759"/>
<proteinExistence type="predicted"/>
<accession>L1I3W8</accession>
<reference evidence="4" key="2">
    <citation type="submission" date="2012-11" db="EMBL/GenBank/DDBJ databases">
        <authorList>
            <person name="Kuo A."/>
            <person name="Curtis B.A."/>
            <person name="Tanifuji G."/>
            <person name="Burki F."/>
            <person name="Gruber A."/>
            <person name="Irimia M."/>
            <person name="Maruyama S."/>
            <person name="Arias M.C."/>
            <person name="Ball S.G."/>
            <person name="Gile G.H."/>
            <person name="Hirakawa Y."/>
            <person name="Hopkins J.F."/>
            <person name="Rensing S.A."/>
            <person name="Schmutz J."/>
            <person name="Symeonidi A."/>
            <person name="Elias M."/>
            <person name="Eveleigh R.J."/>
            <person name="Herman E.K."/>
            <person name="Klute M.J."/>
            <person name="Nakayama T."/>
            <person name="Obornik M."/>
            <person name="Reyes-Prieto A."/>
            <person name="Armbrust E.V."/>
            <person name="Aves S.J."/>
            <person name="Beiko R.G."/>
            <person name="Coutinho P."/>
            <person name="Dacks J.B."/>
            <person name="Durnford D.G."/>
            <person name="Fast N.M."/>
            <person name="Green B.R."/>
            <person name="Grisdale C."/>
            <person name="Hempe F."/>
            <person name="Henrissat B."/>
            <person name="Hoppner M.P."/>
            <person name="Ishida K.-I."/>
            <person name="Kim E."/>
            <person name="Koreny L."/>
            <person name="Kroth P.G."/>
            <person name="Liu Y."/>
            <person name="Malik S.-B."/>
            <person name="Maier U.G."/>
            <person name="McRose D."/>
            <person name="Mock T."/>
            <person name="Neilson J.A."/>
            <person name="Onodera N.T."/>
            <person name="Poole A.M."/>
            <person name="Pritham E.J."/>
            <person name="Richards T.A."/>
            <person name="Rocap G."/>
            <person name="Roy S.W."/>
            <person name="Sarai C."/>
            <person name="Schaack S."/>
            <person name="Shirato S."/>
            <person name="Slamovits C.H."/>
            <person name="Spencer D.F."/>
            <person name="Suzuki S."/>
            <person name="Worden A.Z."/>
            <person name="Zauner S."/>
            <person name="Barry K."/>
            <person name="Bell C."/>
            <person name="Bharti A.K."/>
            <person name="Crow J.A."/>
            <person name="Grimwood J."/>
            <person name="Kramer R."/>
            <person name="Lindquist E."/>
            <person name="Lucas S."/>
            <person name="Salamov A."/>
            <person name="McFadden G.I."/>
            <person name="Lane C.E."/>
            <person name="Keeling P.J."/>
            <person name="Gray M.W."/>
            <person name="Grigoriev I.V."/>
            <person name="Archibald J.M."/>
        </authorList>
    </citation>
    <scope>NUCLEOTIDE SEQUENCE</scope>
    <source>
        <strain evidence="4">CCMP2712</strain>
    </source>
</reference>
<evidence type="ECO:0000313" key="3">
    <source>
        <dbReference type="EnsemblProtists" id="EKX30752"/>
    </source>
</evidence>
<organism evidence="2">
    <name type="scientific">Guillardia theta (strain CCMP2712)</name>
    <name type="common">Cryptophyte</name>
    <dbReference type="NCBI Taxonomy" id="905079"/>
    <lineage>
        <taxon>Eukaryota</taxon>
        <taxon>Cryptophyceae</taxon>
        <taxon>Pyrenomonadales</taxon>
        <taxon>Geminigeraceae</taxon>
        <taxon>Guillardia</taxon>
    </lineage>
</organism>